<dbReference type="PROSITE" id="PS50125">
    <property type="entry name" value="GUANYLATE_CYCLASE_2"/>
    <property type="match status" value="1"/>
</dbReference>
<keyword evidence="5 8" id="KW-0472">Membrane</keyword>
<dbReference type="GO" id="GO:0019934">
    <property type="term" value="P:cGMP-mediated signaling"/>
    <property type="evidence" value="ECO:0007669"/>
    <property type="project" value="TreeGrafter"/>
</dbReference>
<dbReference type="InterPro" id="IPR029787">
    <property type="entry name" value="Nucleotide_cyclase"/>
</dbReference>
<feature type="domain" description="Guanylate cyclase" evidence="9">
    <location>
        <begin position="1"/>
        <end position="36"/>
    </location>
</feature>
<dbReference type="Proteomes" id="UP000437017">
    <property type="component" value="Unassembled WGS sequence"/>
</dbReference>
<dbReference type="SUPFAM" id="SSF55073">
    <property type="entry name" value="Nucleotide cyclase"/>
    <property type="match status" value="1"/>
</dbReference>
<accession>A0A643CCC1</accession>
<dbReference type="PROSITE" id="PS00452">
    <property type="entry name" value="GUANYLATE_CYCLASE_1"/>
    <property type="match status" value="1"/>
</dbReference>
<evidence type="ECO:0000256" key="6">
    <source>
        <dbReference type="ARBA" id="ARBA00023239"/>
    </source>
</evidence>
<dbReference type="GO" id="GO:0000166">
    <property type="term" value="F:nucleotide binding"/>
    <property type="evidence" value="ECO:0007669"/>
    <property type="project" value="UniProtKB-KW"/>
</dbReference>
<dbReference type="PANTHER" id="PTHR45655:SF7">
    <property type="entry name" value="GUANYLATE CYCLASE SOLUBLE SUBUNIT ALPHA-2"/>
    <property type="match status" value="1"/>
</dbReference>
<sequence>MRIGIHSGSVLAGVVGVRMPRYCLFGNNVTLASKFESGSHPRRINVSPTTYQGAPFVPIGMAGFVAIIVYELYKLKRRENTKMSIHLIHMCLATQGFVAGAMTPETKRELKYFIQNDSFICLVTKLLVLFQDRIQESTMLSENKGEWAFRQELKESENSFIAQQLLKREESFTFIPRSREELPDNFPKEISGVCYFLEVAATSQQGHTSVKLGLETHKAIYRNSLKVADRTSLGYGDEVAAGKM</sequence>
<evidence type="ECO:0000256" key="5">
    <source>
        <dbReference type="ARBA" id="ARBA00023136"/>
    </source>
</evidence>
<keyword evidence="4 8" id="KW-1133">Transmembrane helix</keyword>
<evidence type="ECO:0000256" key="1">
    <source>
        <dbReference type="ARBA" id="ARBA00004173"/>
    </source>
</evidence>
<evidence type="ECO:0000259" key="9">
    <source>
        <dbReference type="PROSITE" id="PS50125"/>
    </source>
</evidence>
<dbReference type="Pfam" id="PF00211">
    <property type="entry name" value="Guanylate_cyc"/>
    <property type="match status" value="1"/>
</dbReference>
<dbReference type="AlphaFoldDB" id="A0A643CCC1"/>
<dbReference type="Pfam" id="PF04588">
    <property type="entry name" value="HIG_1_N"/>
    <property type="match status" value="1"/>
</dbReference>
<dbReference type="InterPro" id="IPR001054">
    <property type="entry name" value="A/G_cyclase"/>
</dbReference>
<evidence type="ECO:0000256" key="4">
    <source>
        <dbReference type="ARBA" id="ARBA00022989"/>
    </source>
</evidence>
<evidence type="ECO:0000256" key="8">
    <source>
        <dbReference type="SAM" id="Phobius"/>
    </source>
</evidence>
<keyword evidence="3" id="KW-0547">Nucleotide-binding</keyword>
<dbReference type="OrthoDB" id="6127067at2759"/>
<keyword evidence="11" id="KW-1185">Reference proteome</keyword>
<name>A0A643CCC1_BALPH</name>
<dbReference type="GO" id="GO:0070482">
    <property type="term" value="P:response to oxygen levels"/>
    <property type="evidence" value="ECO:0007669"/>
    <property type="project" value="TreeGrafter"/>
</dbReference>
<organism evidence="10 11">
    <name type="scientific">Balaenoptera physalus</name>
    <name type="common">Fin whale</name>
    <name type="synonym">Balaena physalus</name>
    <dbReference type="NCBI Taxonomy" id="9770"/>
    <lineage>
        <taxon>Eukaryota</taxon>
        <taxon>Metazoa</taxon>
        <taxon>Chordata</taxon>
        <taxon>Craniata</taxon>
        <taxon>Vertebrata</taxon>
        <taxon>Euteleostomi</taxon>
        <taxon>Mammalia</taxon>
        <taxon>Eutheria</taxon>
        <taxon>Laurasiatheria</taxon>
        <taxon>Artiodactyla</taxon>
        <taxon>Whippomorpha</taxon>
        <taxon>Cetacea</taxon>
        <taxon>Mysticeti</taxon>
        <taxon>Balaenopteridae</taxon>
        <taxon>Balaenoptera</taxon>
    </lineage>
</organism>
<keyword evidence="6 7" id="KW-0456">Lyase</keyword>
<evidence type="ECO:0000313" key="10">
    <source>
        <dbReference type="EMBL" id="KAB0397415.1"/>
    </source>
</evidence>
<dbReference type="EMBL" id="SGJD01001983">
    <property type="protein sequence ID" value="KAB0397415.1"/>
    <property type="molecule type" value="Genomic_DNA"/>
</dbReference>
<comment type="similarity">
    <text evidence="7">Belongs to the adenylyl cyclase class-4/guanylyl cyclase family.</text>
</comment>
<dbReference type="Gene3D" id="3.30.70.1230">
    <property type="entry name" value="Nucleotide cyclase"/>
    <property type="match status" value="1"/>
</dbReference>
<dbReference type="InterPro" id="IPR007667">
    <property type="entry name" value="Hypoxia_induced_domain"/>
</dbReference>
<dbReference type="PANTHER" id="PTHR45655">
    <property type="entry name" value="GUANYLATE CYCLASE SOLUBLE SUBUNIT BETA-2"/>
    <property type="match status" value="1"/>
</dbReference>
<keyword evidence="2 8" id="KW-0812">Transmembrane</keyword>
<comment type="caution">
    <text evidence="10">The sequence shown here is derived from an EMBL/GenBank/DDBJ whole genome shotgun (WGS) entry which is preliminary data.</text>
</comment>
<feature type="transmembrane region" description="Helical" evidence="8">
    <location>
        <begin position="56"/>
        <end position="73"/>
    </location>
</feature>
<dbReference type="CDD" id="cd07302">
    <property type="entry name" value="CHD"/>
    <property type="match status" value="1"/>
</dbReference>
<gene>
    <name evidence="10" type="ORF">E2I00_010645</name>
</gene>
<dbReference type="GO" id="GO:0005739">
    <property type="term" value="C:mitochondrion"/>
    <property type="evidence" value="ECO:0007669"/>
    <property type="project" value="UniProtKB-SubCell"/>
</dbReference>
<dbReference type="GO" id="GO:0004383">
    <property type="term" value="F:guanylate cyclase activity"/>
    <property type="evidence" value="ECO:0007669"/>
    <property type="project" value="TreeGrafter"/>
</dbReference>
<reference evidence="10 11" key="1">
    <citation type="journal article" date="2019" name="PLoS ONE">
        <title>Genomic analyses reveal an absence of contemporary introgressive admixture between fin whales and blue whales, despite known hybrids.</title>
        <authorList>
            <person name="Westbury M.V."/>
            <person name="Petersen B."/>
            <person name="Lorenzen E.D."/>
        </authorList>
    </citation>
    <scope>NUCLEOTIDE SEQUENCE [LARGE SCALE GENOMIC DNA]</scope>
    <source>
        <strain evidence="10">FinWhale-01</strain>
    </source>
</reference>
<dbReference type="Gene3D" id="6.10.140.1320">
    <property type="match status" value="1"/>
</dbReference>
<proteinExistence type="inferred from homology"/>
<evidence type="ECO:0000256" key="2">
    <source>
        <dbReference type="ARBA" id="ARBA00022692"/>
    </source>
</evidence>
<evidence type="ECO:0000313" key="11">
    <source>
        <dbReference type="Proteomes" id="UP000437017"/>
    </source>
</evidence>
<comment type="subcellular location">
    <subcellularLocation>
        <location evidence="1">Mitochondrion</location>
    </subcellularLocation>
</comment>
<dbReference type="GO" id="GO:0008074">
    <property type="term" value="C:guanylate cyclase complex, soluble"/>
    <property type="evidence" value="ECO:0007669"/>
    <property type="project" value="TreeGrafter"/>
</dbReference>
<dbReference type="InterPro" id="IPR018297">
    <property type="entry name" value="A/G_cyclase_CS"/>
</dbReference>
<protein>
    <recommendedName>
        <fullName evidence="9">Guanylate cyclase domain-containing protein</fullName>
    </recommendedName>
</protein>
<evidence type="ECO:0000256" key="7">
    <source>
        <dbReference type="RuleBase" id="RU000405"/>
    </source>
</evidence>
<evidence type="ECO:0000256" key="3">
    <source>
        <dbReference type="ARBA" id="ARBA00022741"/>
    </source>
</evidence>